<dbReference type="Proteomes" id="UP000191160">
    <property type="component" value="Unassembled WGS sequence"/>
</dbReference>
<gene>
    <name evidence="2" type="ORF">B1202_12530</name>
</gene>
<keyword evidence="1" id="KW-0472">Membrane</keyword>
<proteinExistence type="predicted"/>
<organism evidence="2 3">
    <name type="scientific">Acinetobacter amyesii</name>
    <dbReference type="NCBI Taxonomy" id="2942470"/>
    <lineage>
        <taxon>Bacteria</taxon>
        <taxon>Pseudomonadati</taxon>
        <taxon>Pseudomonadota</taxon>
        <taxon>Gammaproteobacteria</taxon>
        <taxon>Moraxellales</taxon>
        <taxon>Moraxellaceae</taxon>
        <taxon>Acinetobacter</taxon>
    </lineage>
</organism>
<evidence type="ECO:0000313" key="3">
    <source>
        <dbReference type="Proteomes" id="UP000191160"/>
    </source>
</evidence>
<dbReference type="AlphaFoldDB" id="A0A1T1GT94"/>
<feature type="transmembrane region" description="Helical" evidence="1">
    <location>
        <begin position="7"/>
        <end position="26"/>
    </location>
</feature>
<comment type="caution">
    <text evidence="2">The sequence shown here is derived from an EMBL/GenBank/DDBJ whole genome shotgun (WGS) entry which is preliminary data.</text>
</comment>
<dbReference type="EMBL" id="MVKX01000008">
    <property type="protein sequence ID" value="OOV80831.1"/>
    <property type="molecule type" value="Genomic_DNA"/>
</dbReference>
<sequence>MYKLSNICFNCAYLCAFLFLILSWSLDHIDVWLTQVVIPAVTICILLGFLLKYIARKLGHEPPKRKIKQQNPKNDDQDAA</sequence>
<evidence type="ECO:0000256" key="1">
    <source>
        <dbReference type="SAM" id="Phobius"/>
    </source>
</evidence>
<name>A0A1T1GT94_9GAMM</name>
<evidence type="ECO:0000313" key="2">
    <source>
        <dbReference type="EMBL" id="OOV80831.1"/>
    </source>
</evidence>
<keyword evidence="1" id="KW-1133">Transmembrane helix</keyword>
<keyword evidence="3" id="KW-1185">Reference proteome</keyword>
<keyword evidence="1" id="KW-0812">Transmembrane</keyword>
<accession>A0A1T1GT94</accession>
<reference evidence="2 3" key="1">
    <citation type="submission" date="2017-02" db="EMBL/GenBank/DDBJ databases">
        <title>Acinetobacter sp. ANC 4945, whole genome shotgun sequencing project.</title>
        <authorList>
            <person name="Radolfova-Krizova L."/>
            <person name="Al Atrouni A."/>
            <person name="Nemec A."/>
        </authorList>
    </citation>
    <scope>NUCLEOTIDE SEQUENCE [LARGE SCALE GENOMIC DNA]</scope>
    <source>
        <strain evidence="2 3">ANC 4945</strain>
    </source>
</reference>
<protein>
    <submittedName>
        <fullName evidence="2">Uncharacterized protein</fullName>
    </submittedName>
</protein>
<feature type="transmembrane region" description="Helical" evidence="1">
    <location>
        <begin position="32"/>
        <end position="55"/>
    </location>
</feature>